<dbReference type="PANTHER" id="PTHR12730">
    <property type="entry name" value="HSDA/SDA1-RELATED"/>
    <property type="match status" value="1"/>
</dbReference>
<dbReference type="EMBL" id="AUSU01003266">
    <property type="protein sequence ID" value="EPS67164.1"/>
    <property type="molecule type" value="Genomic_DNA"/>
</dbReference>
<comment type="similarity">
    <text evidence="1">Belongs to the SDA1 family.</text>
</comment>
<name>S8CJE9_9LAMI</name>
<accession>S8CJE9</accession>
<evidence type="ECO:0000313" key="5">
    <source>
        <dbReference type="Proteomes" id="UP000015453"/>
    </source>
</evidence>
<comment type="caution">
    <text evidence="4">The sequence shown here is derived from an EMBL/GenBank/DDBJ whole genome shotgun (WGS) entry which is preliminary data.</text>
</comment>
<gene>
    <name evidence="4" type="ORF">M569_07613</name>
</gene>
<keyword evidence="1" id="KW-0539">Nucleus</keyword>
<dbReference type="Pfam" id="PF21638">
    <property type="entry name" value="SDA1_C"/>
    <property type="match status" value="1"/>
</dbReference>
<dbReference type="Proteomes" id="UP000015453">
    <property type="component" value="Unassembled WGS sequence"/>
</dbReference>
<feature type="region of interest" description="Disordered" evidence="2">
    <location>
        <begin position="54"/>
        <end position="119"/>
    </location>
</feature>
<evidence type="ECO:0000256" key="2">
    <source>
        <dbReference type="SAM" id="MobiDB-lite"/>
    </source>
</evidence>
<feature type="domain" description="SDA1 C-terminal" evidence="3">
    <location>
        <begin position="71"/>
        <end position="116"/>
    </location>
</feature>
<feature type="non-terminal residue" evidence="4">
    <location>
        <position position="1"/>
    </location>
</feature>
<keyword evidence="5" id="KW-1185">Reference proteome</keyword>
<organism evidence="4 5">
    <name type="scientific">Genlisea aurea</name>
    <dbReference type="NCBI Taxonomy" id="192259"/>
    <lineage>
        <taxon>Eukaryota</taxon>
        <taxon>Viridiplantae</taxon>
        <taxon>Streptophyta</taxon>
        <taxon>Embryophyta</taxon>
        <taxon>Tracheophyta</taxon>
        <taxon>Spermatophyta</taxon>
        <taxon>Magnoliopsida</taxon>
        <taxon>eudicotyledons</taxon>
        <taxon>Gunneridae</taxon>
        <taxon>Pentapetalae</taxon>
        <taxon>asterids</taxon>
        <taxon>lamiids</taxon>
        <taxon>Lamiales</taxon>
        <taxon>Lentibulariaceae</taxon>
        <taxon>Genlisea</taxon>
    </lineage>
</organism>
<dbReference type="InterPro" id="IPR027312">
    <property type="entry name" value="Sda1"/>
</dbReference>
<dbReference type="GO" id="GO:0005730">
    <property type="term" value="C:nucleolus"/>
    <property type="evidence" value="ECO:0007669"/>
    <property type="project" value="UniProtKB-SubCell"/>
</dbReference>
<dbReference type="GO" id="GO:0000055">
    <property type="term" value="P:ribosomal large subunit export from nucleus"/>
    <property type="evidence" value="ECO:0007669"/>
    <property type="project" value="UniProtKB-UniRule"/>
</dbReference>
<keyword evidence="1" id="KW-0690">Ribosome biogenesis</keyword>
<reference evidence="4 5" key="1">
    <citation type="journal article" date="2013" name="BMC Genomics">
        <title>The miniature genome of a carnivorous plant Genlisea aurea contains a low number of genes and short non-coding sequences.</title>
        <authorList>
            <person name="Leushkin E.V."/>
            <person name="Sutormin R.A."/>
            <person name="Nabieva E.R."/>
            <person name="Penin A.A."/>
            <person name="Kondrashov A.S."/>
            <person name="Logacheva M.D."/>
        </authorList>
    </citation>
    <scope>NUCLEOTIDE SEQUENCE [LARGE SCALE GENOMIC DNA]</scope>
</reference>
<sequence length="119" mass="13550">AKAAARDVLSQHGFKIPSSEQLSAKRVDAAKLEANIKRKLTKEQKLAVIRAGREERGKYQSRTGIKQKKTGGLSNRQKEHKKAMPLAAKRAKIVKSREHKRKREKGSNKQFRGKKAWKH</sequence>
<dbReference type="OrthoDB" id="1697732at2759"/>
<dbReference type="GO" id="GO:0042273">
    <property type="term" value="P:ribosomal large subunit biogenesis"/>
    <property type="evidence" value="ECO:0007669"/>
    <property type="project" value="UniProtKB-UniRule"/>
</dbReference>
<dbReference type="PANTHER" id="PTHR12730:SF0">
    <property type="entry name" value="PROTEIN SDA1 HOMOLOG"/>
    <property type="match status" value="1"/>
</dbReference>
<protein>
    <recommendedName>
        <fullName evidence="1">Protein SDA1</fullName>
    </recommendedName>
</protein>
<dbReference type="GO" id="GO:0015031">
    <property type="term" value="P:protein transport"/>
    <property type="evidence" value="ECO:0007669"/>
    <property type="project" value="UniProtKB-KW"/>
</dbReference>
<comment type="subcellular location">
    <subcellularLocation>
        <location evidence="1">Nucleus</location>
        <location evidence="1">Nucleolus</location>
    </subcellularLocation>
</comment>
<feature type="compositionally biased region" description="Basic residues" evidence="2">
    <location>
        <begin position="78"/>
        <end position="104"/>
    </location>
</feature>
<evidence type="ECO:0000256" key="1">
    <source>
        <dbReference type="RuleBase" id="RU365057"/>
    </source>
</evidence>
<evidence type="ECO:0000259" key="3">
    <source>
        <dbReference type="Pfam" id="PF21638"/>
    </source>
</evidence>
<dbReference type="InterPro" id="IPR048292">
    <property type="entry name" value="SDA1_C"/>
</dbReference>
<keyword evidence="1" id="KW-0653">Protein transport</keyword>
<dbReference type="AlphaFoldDB" id="S8CJE9"/>
<comment type="function">
    <text evidence="1">Required for 60S pre-ribosomal subunits export to the cytoplasm.</text>
</comment>
<keyword evidence="1" id="KW-0813">Transport</keyword>
<evidence type="ECO:0000313" key="4">
    <source>
        <dbReference type="EMBL" id="EPS67164.1"/>
    </source>
</evidence>
<proteinExistence type="inferred from homology"/>